<dbReference type="InterPro" id="IPR052155">
    <property type="entry name" value="Biofilm_reg_signaling"/>
</dbReference>
<comment type="catalytic activity">
    <reaction evidence="3">
        <text>3',3'-c-di-GMP + H2O = 5'-phosphoguanylyl(3'-&gt;5')guanosine + H(+)</text>
        <dbReference type="Rhea" id="RHEA:24902"/>
        <dbReference type="ChEBI" id="CHEBI:15377"/>
        <dbReference type="ChEBI" id="CHEBI:15378"/>
        <dbReference type="ChEBI" id="CHEBI:58754"/>
        <dbReference type="ChEBI" id="CHEBI:58805"/>
        <dbReference type="EC" id="3.1.4.52"/>
    </reaction>
</comment>
<dbReference type="InterPro" id="IPR001633">
    <property type="entry name" value="EAL_dom"/>
</dbReference>
<dbReference type="EMBL" id="FZTC01000021">
    <property type="protein sequence ID" value="SNU36423.1"/>
    <property type="molecule type" value="Genomic_DNA"/>
</dbReference>
<feature type="domain" description="EAL" evidence="5">
    <location>
        <begin position="398"/>
        <end position="643"/>
    </location>
</feature>
<dbReference type="PROSITE" id="PS50887">
    <property type="entry name" value="GGDEF"/>
    <property type="match status" value="1"/>
</dbReference>
<dbReference type="InterPro" id="IPR000160">
    <property type="entry name" value="GGDEF_dom"/>
</dbReference>
<evidence type="ECO:0000256" key="3">
    <source>
        <dbReference type="ARBA" id="ARBA00034290"/>
    </source>
</evidence>
<dbReference type="SUPFAM" id="SSF141868">
    <property type="entry name" value="EAL domain-like"/>
    <property type="match status" value="1"/>
</dbReference>
<feature type="domain" description="GGDEF" evidence="6">
    <location>
        <begin position="258"/>
        <end position="389"/>
    </location>
</feature>
<dbReference type="Pfam" id="PF00563">
    <property type="entry name" value="EAL"/>
    <property type="match status" value="1"/>
</dbReference>
<evidence type="ECO:0000313" key="7">
    <source>
        <dbReference type="EMBL" id="SNU36423.1"/>
    </source>
</evidence>
<dbReference type="PANTHER" id="PTHR44757">
    <property type="entry name" value="DIGUANYLATE CYCLASE DGCP"/>
    <property type="match status" value="1"/>
</dbReference>
<dbReference type="Gene3D" id="3.20.20.450">
    <property type="entry name" value="EAL domain"/>
    <property type="match status" value="1"/>
</dbReference>
<dbReference type="FunFam" id="3.20.20.450:FF:000001">
    <property type="entry name" value="Cyclic di-GMP phosphodiesterase yahA"/>
    <property type="match status" value="1"/>
</dbReference>
<dbReference type="Proteomes" id="UP000220639">
    <property type="component" value="Unassembled WGS sequence"/>
</dbReference>
<dbReference type="CDD" id="cd01948">
    <property type="entry name" value="EAL"/>
    <property type="match status" value="1"/>
</dbReference>
<dbReference type="EC" id="3.1.4.52" evidence="1"/>
<dbReference type="PROSITE" id="PS50883">
    <property type="entry name" value="EAL"/>
    <property type="match status" value="1"/>
</dbReference>
<organism evidence="7 8">
    <name type="scientific">Klebsiella grimontii</name>
    <dbReference type="NCBI Taxonomy" id="2058152"/>
    <lineage>
        <taxon>Bacteria</taxon>
        <taxon>Pseudomonadati</taxon>
        <taxon>Pseudomonadota</taxon>
        <taxon>Gammaproteobacteria</taxon>
        <taxon>Enterobacterales</taxon>
        <taxon>Enterobacteriaceae</taxon>
        <taxon>Klebsiella/Raoultella group</taxon>
        <taxon>Klebsiella</taxon>
    </lineage>
</organism>
<dbReference type="NCBIfam" id="TIGR00254">
    <property type="entry name" value="GGDEF"/>
    <property type="match status" value="1"/>
</dbReference>
<keyword evidence="2" id="KW-0973">c-di-GMP</keyword>
<evidence type="ECO:0000313" key="8">
    <source>
        <dbReference type="Proteomes" id="UP000220639"/>
    </source>
</evidence>
<dbReference type="SUPFAM" id="SSF55073">
    <property type="entry name" value="Nucleotide cyclase"/>
    <property type="match status" value="1"/>
</dbReference>
<dbReference type="AlphaFoldDB" id="A0A285B6K9"/>
<dbReference type="InterPro" id="IPR029787">
    <property type="entry name" value="Nucleotide_cyclase"/>
</dbReference>
<dbReference type="CDD" id="cd01949">
    <property type="entry name" value="GGDEF"/>
    <property type="match status" value="1"/>
</dbReference>
<accession>A0A285B6K9</accession>
<evidence type="ECO:0000256" key="4">
    <source>
        <dbReference type="SAM" id="Phobius"/>
    </source>
</evidence>
<feature type="transmembrane region" description="Helical" evidence="4">
    <location>
        <begin position="6"/>
        <end position="25"/>
    </location>
</feature>
<gene>
    <name evidence="7" type="ORF">KOSB73_280012</name>
</gene>
<keyword evidence="4" id="KW-1133">Transmembrane helix</keyword>
<keyword evidence="4" id="KW-0812">Transmembrane</keyword>
<dbReference type="GO" id="GO:0071111">
    <property type="term" value="F:cyclic-guanylate-specific phosphodiesterase activity"/>
    <property type="evidence" value="ECO:0007669"/>
    <property type="project" value="UniProtKB-EC"/>
</dbReference>
<dbReference type="Gene3D" id="3.30.70.270">
    <property type="match status" value="1"/>
</dbReference>
<reference evidence="8" key="1">
    <citation type="submission" date="2017-08" db="EMBL/GenBank/DDBJ databases">
        <authorList>
            <person name="Brisse S."/>
        </authorList>
    </citation>
    <scope>NUCLEOTIDE SEQUENCE [LARGE SCALE GENOMIC DNA]</scope>
    <source>
        <strain evidence="8">06D021</strain>
    </source>
</reference>
<feature type="transmembrane region" description="Helical" evidence="4">
    <location>
        <begin position="168"/>
        <end position="190"/>
    </location>
</feature>
<dbReference type="InterPro" id="IPR043128">
    <property type="entry name" value="Rev_trsase/Diguanyl_cyclase"/>
</dbReference>
<sequence length="643" mass="72749">MILNRILTAIILLLFLVTGYITYLVHERQSELQKLTRYTDSWSVSQIVSEYMRLEARLSAMGLEVKGSDHDEVRLRLEIMMSQIALLQQGDLGKFIGKDPHRKAIVDSLIGLLGRLDKQLDTMSTAQLKLMLQEMSTLDGPLTSLASTSLAQDFNLVNLTHDKIQNLYYIYSAISILLIILCITLGLLMLKQNNTLRRAHVRMKLLATDLQASKEKLQVQNRRLQYDAYHDSLTGMPNRLSFWQRLQEVVNQVRPYNGSAVVMLFDLDNFKDVNDTQGHDAGDKLLQDLASRLSFFRKTSETLYRLGGDEFALVSHDLNEEMALERAEAIREKISQPYQIYDTLIQIGACIGIVISDGESRTDYLYKCADLALYEAKKAGSGKVQVYRPGLLQRQQENKSFEDDLMQALNKGEFRVYYQPIADTLNGEIYGYEALVRWFHPLRGSVPPTEFIPVAEKIGLINQLGEWVLRTACEAAASWSSPLKVSVNVSPIQLINSSLTDTVVAILRSTGLDPHRLDLEITESDVFNENTRSLEILSQLRELGVQISIDDFGTGYSSLSRLSYFPFDKIKIDRSFVINIPDQKDDLDIVRLIISMGKSLHMRIVAEGVETEEQLQSLRKLGCDLVQGYLIGKPGPLNSPENR</sequence>
<proteinExistence type="predicted"/>
<evidence type="ECO:0000256" key="1">
    <source>
        <dbReference type="ARBA" id="ARBA00012282"/>
    </source>
</evidence>
<evidence type="ECO:0000256" key="2">
    <source>
        <dbReference type="ARBA" id="ARBA00022636"/>
    </source>
</evidence>
<dbReference type="PANTHER" id="PTHR44757:SF4">
    <property type="entry name" value="DIGUANYLATE CYCLASE DGCE-RELATED"/>
    <property type="match status" value="1"/>
</dbReference>
<name>A0A285B6K9_9ENTR</name>
<dbReference type="SMART" id="SM00267">
    <property type="entry name" value="GGDEF"/>
    <property type="match status" value="1"/>
</dbReference>
<keyword evidence="4" id="KW-0472">Membrane</keyword>
<dbReference type="SMART" id="SM00052">
    <property type="entry name" value="EAL"/>
    <property type="match status" value="1"/>
</dbReference>
<evidence type="ECO:0000259" key="6">
    <source>
        <dbReference type="PROSITE" id="PS50887"/>
    </source>
</evidence>
<dbReference type="InterPro" id="IPR035919">
    <property type="entry name" value="EAL_sf"/>
</dbReference>
<protein>
    <recommendedName>
        <fullName evidence="1">cyclic-guanylate-specific phosphodiesterase</fullName>
        <ecNumber evidence="1">3.1.4.52</ecNumber>
    </recommendedName>
</protein>
<dbReference type="Pfam" id="PF00990">
    <property type="entry name" value="GGDEF"/>
    <property type="match status" value="1"/>
</dbReference>
<evidence type="ECO:0000259" key="5">
    <source>
        <dbReference type="PROSITE" id="PS50883"/>
    </source>
</evidence>